<dbReference type="Gene3D" id="3.40.50.2300">
    <property type="match status" value="2"/>
</dbReference>
<evidence type="ECO:0000256" key="8">
    <source>
        <dbReference type="ARBA" id="ARBA00023012"/>
    </source>
</evidence>
<feature type="domain" description="PAS" evidence="14">
    <location>
        <begin position="135"/>
        <end position="181"/>
    </location>
</feature>
<dbReference type="InterPro" id="IPR036097">
    <property type="entry name" value="HisK_dim/P_sf"/>
</dbReference>
<dbReference type="InterPro" id="IPR036890">
    <property type="entry name" value="HATPase_C_sf"/>
</dbReference>
<dbReference type="InterPro" id="IPR011006">
    <property type="entry name" value="CheY-like_superfamily"/>
</dbReference>
<dbReference type="Pfam" id="PF00512">
    <property type="entry name" value="HisKA"/>
    <property type="match status" value="1"/>
</dbReference>
<name>A0A5Q0C6H7_9HYPH</name>
<dbReference type="FunFam" id="1.10.287.130:FF:000002">
    <property type="entry name" value="Two-component osmosensing histidine kinase"/>
    <property type="match status" value="1"/>
</dbReference>
<dbReference type="CDD" id="cd00082">
    <property type="entry name" value="HisKA"/>
    <property type="match status" value="1"/>
</dbReference>
<sequence>MTFTGDLLELACRRIVDLVSPAYVKNSELRYVAVNRAYAEFFGMEISDFIGRRSRELFDRPEEEDREDKERRALVFASEETAICFDAAGEAHDRVRIESFTVSEDRVYVFGLFEAAGRTRRREAPTIPAIDYDTEAELLRSIMEALPVAAFVRDADHRLIYANACYEAFTGKVRAEMLGKTEQEMFGEAAGGVVHRGNLAALETGEAAEVESLLPGAGGKLHPVLARINRIDRPEGKRYVVGSFSDVSLLKDRERELIASQVQTEILHRDMASILNSLPVGVLILESDLTILYGNEAFYTISDLPLSRFEGRPFMELIEYNHGLGRYGPGVTAEEMFERRVSQFRSEIQLPPAEINWGSRSLLVESRRISKDRILLTYADFSTVRRHEQEIHAAREALESLGELMGDATLAMSQGLLVVQDEEILLSNDALAGMLDIPAEMLAIGRDWSGLFAFCSARGDFTEDAAGVLDGLRGSLAQGLPASQLFRVGDSRWVKMEVSVSERRHWVAVFTDITSMKIREEDLTVLLERAEAADKVKSEFLANMSHEIRTPMNGVLGMAELLAKTNLDTRQKTFIDIIVKSGNALMTIINDILDFSKIDSGQMTLRRTTFDPVEAVEDVVTLLSSMAAEKGIELLVRAAPGLPMAIIGDAGRFRQVVTNLVGNAVKFTERGHVLVDLDYKSGAADEIMAILRIEDTGIGMPKDRLDSIFGKFSQIDSSSTRRHEGTGLGLAITSGLVDLFGGYIDVDSAPGQGSVFTVSLPFTIAAARLDPKPLPINVKNARVLVIDDNAVNRQILTEQLSLWGFDGAAAEDGIEGLTILEAAHGCGMEIDAIVLDYQIPGMNGADIARNLRADPRYCDLPIVFLTSMDISGTEKEFAALNGQAHLMKPARANVLRNTIVEVVRANRIRKATESGARLTVEAPEPAQEVRQDVSVPSFIDVLVAEDNDVNQIVFTQILQATGLKFLVVNNGQEAVDAWEAHTPRIIMMDVSMPVLNGHDATRRIRELERGQGHRVPIIGVTAHALETDRELCFDAGMDDYMSKPISPELLEEKIAHWLGMAEAPGSDLPLRGSRP</sequence>
<evidence type="ECO:0000313" key="15">
    <source>
        <dbReference type="EMBL" id="QFY60885.1"/>
    </source>
</evidence>
<evidence type="ECO:0000256" key="1">
    <source>
        <dbReference type="ARBA" id="ARBA00000085"/>
    </source>
</evidence>
<dbReference type="SMART" id="SM00387">
    <property type="entry name" value="HATPase_c"/>
    <property type="match status" value="1"/>
</dbReference>
<dbReference type="InterPro" id="IPR001789">
    <property type="entry name" value="Sig_transdc_resp-reg_receiver"/>
</dbReference>
<keyword evidence="3 11" id="KW-0597">Phosphoprotein</keyword>
<dbReference type="FunFam" id="3.30.565.10:FF:000010">
    <property type="entry name" value="Sensor histidine kinase RcsC"/>
    <property type="match status" value="1"/>
</dbReference>
<dbReference type="PANTHER" id="PTHR45339:SF1">
    <property type="entry name" value="HYBRID SIGNAL TRANSDUCTION HISTIDINE KINASE J"/>
    <property type="match status" value="1"/>
</dbReference>
<comment type="catalytic activity">
    <reaction evidence="1">
        <text>ATP + protein L-histidine = ADP + protein N-phospho-L-histidine.</text>
        <dbReference type="EC" id="2.7.13.3"/>
    </reaction>
</comment>
<keyword evidence="7" id="KW-0067">ATP-binding</keyword>
<dbReference type="Gene3D" id="3.30.450.20">
    <property type="entry name" value="PAS domain"/>
    <property type="match status" value="3"/>
</dbReference>
<evidence type="ECO:0000256" key="3">
    <source>
        <dbReference type="ARBA" id="ARBA00022553"/>
    </source>
</evidence>
<dbReference type="SUPFAM" id="SSF47384">
    <property type="entry name" value="Homodimeric domain of signal transducing histidine kinase"/>
    <property type="match status" value="1"/>
</dbReference>
<dbReference type="SMART" id="SM00448">
    <property type="entry name" value="REC"/>
    <property type="match status" value="2"/>
</dbReference>
<dbReference type="SUPFAM" id="SSF55874">
    <property type="entry name" value="ATPase domain of HSP90 chaperone/DNA topoisomerase II/histidine kinase"/>
    <property type="match status" value="1"/>
</dbReference>
<dbReference type="KEGG" id="rgr:FZ934_10930"/>
<dbReference type="Proteomes" id="UP000326881">
    <property type="component" value="Chromosome"/>
</dbReference>
<evidence type="ECO:0000256" key="6">
    <source>
        <dbReference type="ARBA" id="ARBA00022777"/>
    </source>
</evidence>
<keyword evidence="6" id="KW-0418">Kinase</keyword>
<dbReference type="Gene3D" id="3.30.565.10">
    <property type="entry name" value="Histidine kinase-like ATPase, C-terminal domain"/>
    <property type="match status" value="1"/>
</dbReference>
<dbReference type="CDD" id="cd16922">
    <property type="entry name" value="HATPase_EvgS-ArcB-TorS-like"/>
    <property type="match status" value="1"/>
</dbReference>
<accession>A0A5Q0C6H7</accession>
<dbReference type="InterPro" id="IPR000014">
    <property type="entry name" value="PAS"/>
</dbReference>
<dbReference type="PROSITE" id="PS50110">
    <property type="entry name" value="RESPONSE_REGULATORY"/>
    <property type="match status" value="2"/>
</dbReference>
<dbReference type="SUPFAM" id="SSF55785">
    <property type="entry name" value="PYP-like sensor domain (PAS domain)"/>
    <property type="match status" value="4"/>
</dbReference>
<dbReference type="Pfam" id="PF00072">
    <property type="entry name" value="Response_reg"/>
    <property type="match status" value="2"/>
</dbReference>
<feature type="modified residue" description="4-aspartylphosphate" evidence="11">
    <location>
        <position position="989"/>
    </location>
</feature>
<dbReference type="InterPro" id="IPR013656">
    <property type="entry name" value="PAS_4"/>
</dbReference>
<dbReference type="InterPro" id="IPR004358">
    <property type="entry name" value="Sig_transdc_His_kin-like_C"/>
</dbReference>
<dbReference type="GO" id="GO:0005524">
    <property type="term" value="F:ATP binding"/>
    <property type="evidence" value="ECO:0007669"/>
    <property type="project" value="UniProtKB-KW"/>
</dbReference>
<dbReference type="PANTHER" id="PTHR45339">
    <property type="entry name" value="HYBRID SIGNAL TRANSDUCTION HISTIDINE KINASE J"/>
    <property type="match status" value="1"/>
</dbReference>
<dbReference type="SMART" id="SM00091">
    <property type="entry name" value="PAS"/>
    <property type="match status" value="3"/>
</dbReference>
<reference evidence="15 16" key="1">
    <citation type="submission" date="2019-08" db="EMBL/GenBank/DDBJ databases">
        <title>Prosopis cineraria nodule microbiome.</title>
        <authorList>
            <person name="Ali R."/>
            <person name="Chaluvadi S.R."/>
            <person name="Wang X."/>
        </authorList>
    </citation>
    <scope>NUCLEOTIDE SEQUENCE [LARGE SCALE GENOMIC DNA]</scope>
    <source>
        <strain evidence="15 16">BG7</strain>
    </source>
</reference>
<proteinExistence type="predicted"/>
<dbReference type="RefSeq" id="WP_153271080.1">
    <property type="nucleotide sequence ID" value="NZ_CP043498.1"/>
</dbReference>
<evidence type="ECO:0000256" key="4">
    <source>
        <dbReference type="ARBA" id="ARBA00022679"/>
    </source>
</evidence>
<protein>
    <recommendedName>
        <fullName evidence="10">Sensory/regulatory protein RpfC</fullName>
        <ecNumber evidence="2">2.7.13.3</ecNumber>
    </recommendedName>
</protein>
<dbReference type="SUPFAM" id="SSF52172">
    <property type="entry name" value="CheY-like"/>
    <property type="match status" value="2"/>
</dbReference>
<keyword evidence="8" id="KW-0902">Two-component regulatory system</keyword>
<evidence type="ECO:0000259" key="12">
    <source>
        <dbReference type="PROSITE" id="PS50109"/>
    </source>
</evidence>
<dbReference type="NCBIfam" id="TIGR00229">
    <property type="entry name" value="sensory_box"/>
    <property type="match status" value="1"/>
</dbReference>
<dbReference type="PROSITE" id="PS50109">
    <property type="entry name" value="HIS_KIN"/>
    <property type="match status" value="1"/>
</dbReference>
<dbReference type="EC" id="2.7.13.3" evidence="2"/>
<keyword evidence="4" id="KW-0808">Transferase</keyword>
<evidence type="ECO:0000256" key="5">
    <source>
        <dbReference type="ARBA" id="ARBA00022741"/>
    </source>
</evidence>
<evidence type="ECO:0000256" key="7">
    <source>
        <dbReference type="ARBA" id="ARBA00022840"/>
    </source>
</evidence>
<organism evidence="15 16">
    <name type="scientific">Rhizobium grahamii</name>
    <dbReference type="NCBI Taxonomy" id="1120045"/>
    <lineage>
        <taxon>Bacteria</taxon>
        <taxon>Pseudomonadati</taxon>
        <taxon>Pseudomonadota</taxon>
        <taxon>Alphaproteobacteria</taxon>
        <taxon>Hyphomicrobiales</taxon>
        <taxon>Rhizobiaceae</taxon>
        <taxon>Rhizobium/Agrobacterium group</taxon>
        <taxon>Rhizobium</taxon>
    </lineage>
</organism>
<dbReference type="CDD" id="cd00130">
    <property type="entry name" value="PAS"/>
    <property type="match status" value="1"/>
</dbReference>
<dbReference type="InterPro" id="IPR005467">
    <property type="entry name" value="His_kinase_dom"/>
</dbReference>
<keyword evidence="5" id="KW-0547">Nucleotide-binding</keyword>
<dbReference type="Gene3D" id="1.10.287.130">
    <property type="match status" value="1"/>
</dbReference>
<feature type="modified residue" description="4-aspartylphosphate" evidence="11">
    <location>
        <position position="836"/>
    </location>
</feature>
<evidence type="ECO:0000256" key="11">
    <source>
        <dbReference type="PROSITE-ProRule" id="PRU00169"/>
    </source>
</evidence>
<dbReference type="SMART" id="SM00388">
    <property type="entry name" value="HisKA"/>
    <property type="match status" value="1"/>
</dbReference>
<comment type="subunit">
    <text evidence="9">At low DSF concentrations, interacts with RpfF.</text>
</comment>
<feature type="domain" description="Response regulatory" evidence="13">
    <location>
        <begin position="782"/>
        <end position="903"/>
    </location>
</feature>
<dbReference type="PROSITE" id="PS50112">
    <property type="entry name" value="PAS"/>
    <property type="match status" value="1"/>
</dbReference>
<keyword evidence="16" id="KW-1185">Reference proteome</keyword>
<feature type="domain" description="Histidine kinase" evidence="12">
    <location>
        <begin position="543"/>
        <end position="764"/>
    </location>
</feature>
<gene>
    <name evidence="15" type="ORF">FZ934_10930</name>
</gene>
<dbReference type="CDD" id="cd17546">
    <property type="entry name" value="REC_hyHK_CKI1_RcsC-like"/>
    <property type="match status" value="1"/>
</dbReference>
<dbReference type="InterPro" id="IPR003594">
    <property type="entry name" value="HATPase_dom"/>
</dbReference>
<evidence type="ECO:0000313" key="16">
    <source>
        <dbReference type="Proteomes" id="UP000326881"/>
    </source>
</evidence>
<dbReference type="PRINTS" id="PR00344">
    <property type="entry name" value="BCTRLSENSOR"/>
</dbReference>
<evidence type="ECO:0000256" key="9">
    <source>
        <dbReference type="ARBA" id="ARBA00064003"/>
    </source>
</evidence>
<dbReference type="OrthoDB" id="9810730at2"/>
<dbReference type="AlphaFoldDB" id="A0A5Q0C6H7"/>
<dbReference type="Pfam" id="PF02518">
    <property type="entry name" value="HATPase_c"/>
    <property type="match status" value="1"/>
</dbReference>
<evidence type="ECO:0000259" key="13">
    <source>
        <dbReference type="PROSITE" id="PS50110"/>
    </source>
</evidence>
<dbReference type="Pfam" id="PF08448">
    <property type="entry name" value="PAS_4"/>
    <property type="match status" value="2"/>
</dbReference>
<dbReference type="EMBL" id="CP043498">
    <property type="protein sequence ID" value="QFY60885.1"/>
    <property type="molecule type" value="Genomic_DNA"/>
</dbReference>
<dbReference type="InterPro" id="IPR035965">
    <property type="entry name" value="PAS-like_dom_sf"/>
</dbReference>
<evidence type="ECO:0000259" key="14">
    <source>
        <dbReference type="PROSITE" id="PS50112"/>
    </source>
</evidence>
<evidence type="ECO:0000256" key="10">
    <source>
        <dbReference type="ARBA" id="ARBA00068150"/>
    </source>
</evidence>
<dbReference type="GO" id="GO:0000155">
    <property type="term" value="F:phosphorelay sensor kinase activity"/>
    <property type="evidence" value="ECO:0007669"/>
    <property type="project" value="InterPro"/>
</dbReference>
<feature type="domain" description="Response regulatory" evidence="13">
    <location>
        <begin position="940"/>
        <end position="1058"/>
    </location>
</feature>
<dbReference type="Pfam" id="PF12860">
    <property type="entry name" value="PAS_7"/>
    <property type="match status" value="2"/>
</dbReference>
<dbReference type="InterPro" id="IPR003661">
    <property type="entry name" value="HisK_dim/P_dom"/>
</dbReference>
<evidence type="ECO:0000256" key="2">
    <source>
        <dbReference type="ARBA" id="ARBA00012438"/>
    </source>
</evidence>